<reference evidence="1 2" key="1">
    <citation type="submission" date="2018-06" db="EMBL/GenBank/DDBJ databases">
        <title>Comparative genomics reveals the genomic features of Rhizophagus irregularis, R. cerebriforme, R. diaphanum and Gigaspora rosea, and their symbiotic lifestyle signature.</title>
        <authorList>
            <person name="Morin E."/>
            <person name="San Clemente H."/>
            <person name="Chen E.C.H."/>
            <person name="De La Providencia I."/>
            <person name="Hainaut M."/>
            <person name="Kuo A."/>
            <person name="Kohler A."/>
            <person name="Murat C."/>
            <person name="Tang N."/>
            <person name="Roy S."/>
            <person name="Loubradou J."/>
            <person name="Henrissat B."/>
            <person name="Grigoriev I.V."/>
            <person name="Corradi N."/>
            <person name="Roux C."/>
            <person name="Martin F.M."/>
        </authorList>
    </citation>
    <scope>NUCLEOTIDE SEQUENCE [LARGE SCALE GENOMIC DNA]</scope>
    <source>
        <strain evidence="1 2">DAOM 194757</strain>
    </source>
</reference>
<organism evidence="1 2">
    <name type="scientific">Gigaspora rosea</name>
    <dbReference type="NCBI Taxonomy" id="44941"/>
    <lineage>
        <taxon>Eukaryota</taxon>
        <taxon>Fungi</taxon>
        <taxon>Fungi incertae sedis</taxon>
        <taxon>Mucoromycota</taxon>
        <taxon>Glomeromycotina</taxon>
        <taxon>Glomeromycetes</taxon>
        <taxon>Diversisporales</taxon>
        <taxon>Gigasporaceae</taxon>
        <taxon>Gigaspora</taxon>
    </lineage>
</organism>
<protein>
    <recommendedName>
        <fullName evidence="3">PARP catalytic domain-containing protein</fullName>
    </recommendedName>
</protein>
<dbReference type="AlphaFoldDB" id="A0A397U7A4"/>
<dbReference type="Gene3D" id="3.90.228.10">
    <property type="match status" value="1"/>
</dbReference>
<evidence type="ECO:0000313" key="2">
    <source>
        <dbReference type="Proteomes" id="UP000266673"/>
    </source>
</evidence>
<name>A0A397U7A4_9GLOM</name>
<sequence>MANVIPLSITSSEYTNVKSTFISKMASKYNIQIHSIIRVEMPKHIINNHETYKKNNPYLSCAQYFHGTKHVCAIRSLNNSKMCQPNAACSVCGIISTGFRLNNGGIWFSPDAWYSHSYTNIGPDSSRAMFIVDVVGAANSSCSENYVGYAENIDINIYSVGDYATLSNRIFGLSY</sequence>
<accession>A0A397U7A4</accession>
<dbReference type="SUPFAM" id="SSF56399">
    <property type="entry name" value="ADP-ribosylation"/>
    <property type="match status" value="1"/>
</dbReference>
<dbReference type="Proteomes" id="UP000266673">
    <property type="component" value="Unassembled WGS sequence"/>
</dbReference>
<keyword evidence="2" id="KW-1185">Reference proteome</keyword>
<dbReference type="EMBL" id="QKWP01002079">
    <property type="protein sequence ID" value="RIB04958.1"/>
    <property type="molecule type" value="Genomic_DNA"/>
</dbReference>
<dbReference type="OrthoDB" id="9514740at2759"/>
<evidence type="ECO:0000313" key="1">
    <source>
        <dbReference type="EMBL" id="RIB04958.1"/>
    </source>
</evidence>
<gene>
    <name evidence="1" type="ORF">C2G38_2220990</name>
</gene>
<evidence type="ECO:0008006" key="3">
    <source>
        <dbReference type="Google" id="ProtNLM"/>
    </source>
</evidence>
<comment type="caution">
    <text evidence="1">The sequence shown here is derived from an EMBL/GenBank/DDBJ whole genome shotgun (WGS) entry which is preliminary data.</text>
</comment>
<proteinExistence type="predicted"/>